<evidence type="ECO:0000313" key="1">
    <source>
        <dbReference type="EMBL" id="MEX0469951.1"/>
    </source>
</evidence>
<name>A0ABV3TG29_9GAMM</name>
<keyword evidence="2" id="KW-1185">Reference proteome</keyword>
<proteinExistence type="predicted"/>
<evidence type="ECO:0000313" key="2">
    <source>
        <dbReference type="Proteomes" id="UP001556709"/>
    </source>
</evidence>
<comment type="caution">
    <text evidence="1">The sequence shown here is derived from an EMBL/GenBank/DDBJ whole genome shotgun (WGS) entry which is preliminary data.</text>
</comment>
<reference evidence="1 2" key="1">
    <citation type="submission" date="2024-02" db="EMBL/GenBank/DDBJ databases">
        <title>New especies of Spiribacter isolated from saline water.</title>
        <authorList>
            <person name="Leon M.J."/>
            <person name="De La Haba R."/>
            <person name="Sanchez-Porro C."/>
            <person name="Ventosa A."/>
        </authorList>
    </citation>
    <scope>NUCLEOTIDE SEQUENCE [LARGE SCALE GENOMIC DNA]</scope>
    <source>
        <strain evidence="2">ag22IC6-390</strain>
    </source>
</reference>
<dbReference type="Proteomes" id="UP001556709">
    <property type="component" value="Unassembled WGS sequence"/>
</dbReference>
<gene>
    <name evidence="1" type="ORF">V6X73_09450</name>
</gene>
<organism evidence="1 2">
    <name type="scientific">Spiribacter pallidus</name>
    <dbReference type="NCBI Taxonomy" id="1987936"/>
    <lineage>
        <taxon>Bacteria</taxon>
        <taxon>Pseudomonadati</taxon>
        <taxon>Pseudomonadota</taxon>
        <taxon>Gammaproteobacteria</taxon>
        <taxon>Chromatiales</taxon>
        <taxon>Ectothiorhodospiraceae</taxon>
        <taxon>Spiribacter</taxon>
    </lineage>
</organism>
<dbReference type="RefSeq" id="WP_367991192.1">
    <property type="nucleotide sequence ID" value="NZ_JBAKFM010000005.1"/>
</dbReference>
<sequence>MIIIRPTDIPPYEVTNPEAVLTSSTVPETATGEDKYDNTVTYNTGDIVSVLGDVQRRYESLTDSNLDNFPPDSPNEWLDLGFTNRWKMFDGGTGTLTSQSDSIEVVLEPGGLVNALSFFNVDASEIEIKVENGNGVVYNKTADFVLQTSSSNWYSYFFETFGARFRDSVVLDIPPIVDPKITVTISRPGEPTACGLLLIGRQQTLGVTNYGSSVSIRDFSVKQTDEFGNPTVVERAFVKRAELDLIVNTADVARIQRILADRRAEATVYIGSPDAALFADDPIHEETLVYGYYVDFDIVLSDKRTSRATLEVEGL</sequence>
<accession>A0ABV3TG29</accession>
<dbReference type="EMBL" id="JBAKFM010000005">
    <property type="protein sequence ID" value="MEX0469951.1"/>
    <property type="molecule type" value="Genomic_DNA"/>
</dbReference>
<protein>
    <submittedName>
        <fullName evidence="1">Uncharacterized protein</fullName>
    </submittedName>
</protein>